<dbReference type="PANTHER" id="PTHR46438:SF11">
    <property type="entry name" value="LIPASE-RELATED"/>
    <property type="match status" value="1"/>
</dbReference>
<protein>
    <submittedName>
        <fullName evidence="2">Putative hydrolase</fullName>
    </submittedName>
</protein>
<dbReference type="Gene3D" id="3.40.50.1820">
    <property type="entry name" value="alpha/beta hydrolase"/>
    <property type="match status" value="1"/>
</dbReference>
<dbReference type="Pfam" id="PF12697">
    <property type="entry name" value="Abhydrolase_6"/>
    <property type="match status" value="1"/>
</dbReference>
<keyword evidence="2" id="KW-0378">Hydrolase</keyword>
<dbReference type="HOGENOM" id="CLU_020336_13_7_11"/>
<accession>F6EPT5</accession>
<dbReference type="RefSeq" id="WP_013806913.1">
    <property type="nucleotide sequence ID" value="NC_015564.1"/>
</dbReference>
<organism evidence="2 3">
    <name type="scientific">Hoyosella subflava (strain DSM 45089 / JCM 17490 / NBRC 109087 / DQS3-9A1)</name>
    <name type="common">Amycolicicoccus subflavus</name>
    <dbReference type="NCBI Taxonomy" id="443218"/>
    <lineage>
        <taxon>Bacteria</taxon>
        <taxon>Bacillati</taxon>
        <taxon>Actinomycetota</taxon>
        <taxon>Actinomycetes</taxon>
        <taxon>Mycobacteriales</taxon>
        <taxon>Hoyosellaceae</taxon>
        <taxon>Hoyosella</taxon>
    </lineage>
</organism>
<dbReference type="eggNOG" id="COG2267">
    <property type="taxonomic scope" value="Bacteria"/>
</dbReference>
<evidence type="ECO:0000259" key="1">
    <source>
        <dbReference type="Pfam" id="PF12697"/>
    </source>
</evidence>
<reference evidence="2 3" key="1">
    <citation type="journal article" date="2011" name="J. Bacteriol.">
        <title>Complete genome sequence of Amycolicicoccus subflavus DQS3-9A1T, an actinomycete isolated from crude oil-polluted soil.</title>
        <authorList>
            <person name="Cai M."/>
            <person name="Chen W.M."/>
            <person name="Nie Y."/>
            <person name="Chi C.Q."/>
            <person name="Wang Y.N."/>
            <person name="Tang Y.Q."/>
            <person name="Li G.Y."/>
            <person name="Wu X.L."/>
        </authorList>
    </citation>
    <scope>NUCLEOTIDE SEQUENCE [LARGE SCALE GENOMIC DNA]</scope>
    <source>
        <strain evidence="3">DSM 45089 / DQS3-9A1</strain>
    </source>
</reference>
<feature type="domain" description="AB hydrolase-1" evidence="1">
    <location>
        <begin position="14"/>
        <end position="251"/>
    </location>
</feature>
<dbReference type="EMBL" id="CP002786">
    <property type="protein sequence ID" value="AEF40564.1"/>
    <property type="molecule type" value="Genomic_DNA"/>
</dbReference>
<evidence type="ECO:0000313" key="3">
    <source>
        <dbReference type="Proteomes" id="UP000009235"/>
    </source>
</evidence>
<dbReference type="SUPFAM" id="SSF53474">
    <property type="entry name" value="alpha/beta-Hydrolases"/>
    <property type="match status" value="1"/>
</dbReference>
<dbReference type="STRING" id="443218.AS9A_2115"/>
<dbReference type="InterPro" id="IPR029058">
    <property type="entry name" value="AB_hydrolase_fold"/>
</dbReference>
<keyword evidence="3" id="KW-1185">Reference proteome</keyword>
<proteinExistence type="predicted"/>
<dbReference type="KEGG" id="asd:AS9A_2115"/>
<dbReference type="PRINTS" id="PR00111">
    <property type="entry name" value="ABHYDROLASE"/>
</dbReference>
<dbReference type="PANTHER" id="PTHR46438">
    <property type="entry name" value="ALPHA/BETA-HYDROLASES SUPERFAMILY PROTEIN"/>
    <property type="match status" value="1"/>
</dbReference>
<gene>
    <name evidence="2" type="ordered locus">AS9A_2115</name>
</gene>
<dbReference type="GO" id="GO:0016787">
    <property type="term" value="F:hydrolase activity"/>
    <property type="evidence" value="ECO:0007669"/>
    <property type="project" value="UniProtKB-KW"/>
</dbReference>
<dbReference type="InterPro" id="IPR000073">
    <property type="entry name" value="AB_hydrolase_1"/>
</dbReference>
<dbReference type="OrthoDB" id="27092at2"/>
<dbReference type="Proteomes" id="UP000009235">
    <property type="component" value="Chromosome"/>
</dbReference>
<sequence>MDLAYQIYGEGPTLVLVHGVVHRQQAWSPVIAKLAEHRRVVTVDLPGHGLSPQLGEGDNAAHMMADILEGFVDEVTPHGERAHIAGNSLGGWLSLELAARGAVASATALSPAGFWINSLDERRTVETFRSLRFVSRLLSPVRLEVLRNPVVRSAALAPFFSRPWRISPEDAAADAESLANNVTAERVAESDFTLSGPIDPSVPVTVQWGGLDLVLPVYQALRVRGVFPHARLVVMPFAGHVPMNDAPDAVISVLLEGSSAASTTEFQHATAA</sequence>
<evidence type="ECO:0000313" key="2">
    <source>
        <dbReference type="EMBL" id="AEF40564.1"/>
    </source>
</evidence>
<name>F6EPT5_HOYSD</name>
<dbReference type="AlphaFoldDB" id="F6EPT5"/>